<dbReference type="EMBL" id="JAGGKT010000003">
    <property type="protein sequence ID" value="MBP1931617.1"/>
    <property type="molecule type" value="Genomic_DNA"/>
</dbReference>
<evidence type="ECO:0000256" key="1">
    <source>
        <dbReference type="SAM" id="MobiDB-lite"/>
    </source>
</evidence>
<feature type="compositionally biased region" description="Basic residues" evidence="1">
    <location>
        <begin position="280"/>
        <end position="289"/>
    </location>
</feature>
<dbReference type="RefSeq" id="WP_209809708.1">
    <property type="nucleotide sequence ID" value="NZ_JAGGKT010000003.1"/>
</dbReference>
<reference evidence="2 3" key="1">
    <citation type="submission" date="2021-03" db="EMBL/GenBank/DDBJ databases">
        <title>Genomic Encyclopedia of Type Strains, Phase IV (KMG-IV): sequencing the most valuable type-strain genomes for metagenomic binning, comparative biology and taxonomic classification.</title>
        <authorList>
            <person name="Goeker M."/>
        </authorList>
    </citation>
    <scope>NUCLEOTIDE SEQUENCE [LARGE SCALE GENOMIC DNA]</scope>
    <source>
        <strain evidence="2 3">DSM 24738</strain>
    </source>
</reference>
<proteinExistence type="predicted"/>
<evidence type="ECO:0008006" key="4">
    <source>
        <dbReference type="Google" id="ProtNLM"/>
    </source>
</evidence>
<evidence type="ECO:0000313" key="3">
    <source>
        <dbReference type="Proteomes" id="UP001519343"/>
    </source>
</evidence>
<protein>
    <recommendedName>
        <fullName evidence="4">DUF3221 domain-containing protein</fullName>
    </recommendedName>
</protein>
<evidence type="ECO:0000313" key="2">
    <source>
        <dbReference type="EMBL" id="MBP1931617.1"/>
    </source>
</evidence>
<organism evidence="2 3">
    <name type="scientific">Ammoniphilus resinae</name>
    <dbReference type="NCBI Taxonomy" id="861532"/>
    <lineage>
        <taxon>Bacteria</taxon>
        <taxon>Bacillati</taxon>
        <taxon>Bacillota</taxon>
        <taxon>Bacilli</taxon>
        <taxon>Bacillales</taxon>
        <taxon>Paenibacillaceae</taxon>
        <taxon>Aneurinibacillus group</taxon>
        <taxon>Ammoniphilus</taxon>
    </lineage>
</organism>
<gene>
    <name evidence="2" type="ORF">J2Z37_001618</name>
</gene>
<feature type="compositionally biased region" description="Basic and acidic residues" evidence="1">
    <location>
        <begin position="243"/>
        <end position="274"/>
    </location>
</feature>
<feature type="region of interest" description="Disordered" evidence="1">
    <location>
        <begin position="243"/>
        <end position="289"/>
    </location>
</feature>
<sequence>MKKMAYIGIGMVFTFIVSFTWISWADNSQIPKETIDQNTAAEETINETVRPKEGTVSYLNKEKRSLIIFDGQGKQHVTVQPETKIMINDQESAFENIQLGDELKVVSNSENVVRYLLVHQQVDVTPALNQETKEASKPAVEKVSMAEEDTSSALTRYEELKIQLKQDKNKLEIKWDGKTAKITLETEDDKKKLDGKEAYSVLQKWVGKWDNNSNQQKEMLMDLIRIVKMDSDEPFTYSFEWKKDGKSGKWETKSNDKKSGDKGKHLGQLKHENYNENAPGHKKHDHGDD</sequence>
<name>A0ABS4GNC3_9BACL</name>
<keyword evidence="3" id="KW-1185">Reference proteome</keyword>
<accession>A0ABS4GNC3</accession>
<comment type="caution">
    <text evidence="2">The sequence shown here is derived from an EMBL/GenBank/DDBJ whole genome shotgun (WGS) entry which is preliminary data.</text>
</comment>
<dbReference type="Proteomes" id="UP001519343">
    <property type="component" value="Unassembled WGS sequence"/>
</dbReference>